<dbReference type="AlphaFoldDB" id="A0AA36HF03"/>
<dbReference type="Proteomes" id="UP001176961">
    <property type="component" value="Unassembled WGS sequence"/>
</dbReference>
<evidence type="ECO:0000313" key="2">
    <source>
        <dbReference type="Proteomes" id="UP001176961"/>
    </source>
</evidence>
<organism evidence="1 2">
    <name type="scientific">Cylicocyclus nassatus</name>
    <name type="common">Nematode worm</name>
    <dbReference type="NCBI Taxonomy" id="53992"/>
    <lineage>
        <taxon>Eukaryota</taxon>
        <taxon>Metazoa</taxon>
        <taxon>Ecdysozoa</taxon>
        <taxon>Nematoda</taxon>
        <taxon>Chromadorea</taxon>
        <taxon>Rhabditida</taxon>
        <taxon>Rhabditina</taxon>
        <taxon>Rhabditomorpha</taxon>
        <taxon>Strongyloidea</taxon>
        <taxon>Strongylidae</taxon>
        <taxon>Cylicocyclus</taxon>
    </lineage>
</organism>
<reference evidence="1" key="1">
    <citation type="submission" date="2023-07" db="EMBL/GenBank/DDBJ databases">
        <authorList>
            <consortium name="CYATHOMIX"/>
        </authorList>
    </citation>
    <scope>NUCLEOTIDE SEQUENCE</scope>
    <source>
        <strain evidence="1">N/A</strain>
    </source>
</reference>
<dbReference type="EMBL" id="CATQJL010000326">
    <property type="protein sequence ID" value="CAJ0609556.1"/>
    <property type="molecule type" value="Genomic_DNA"/>
</dbReference>
<protein>
    <submittedName>
        <fullName evidence="1">Uncharacterized protein</fullName>
    </submittedName>
</protein>
<proteinExistence type="predicted"/>
<comment type="caution">
    <text evidence="1">The sequence shown here is derived from an EMBL/GenBank/DDBJ whole genome shotgun (WGS) entry which is preliminary data.</text>
</comment>
<keyword evidence="2" id="KW-1185">Reference proteome</keyword>
<name>A0AA36HF03_CYLNA</name>
<accession>A0AA36HF03</accession>
<gene>
    <name evidence="1" type="ORF">CYNAS_LOCUS21539</name>
</gene>
<evidence type="ECO:0000313" key="1">
    <source>
        <dbReference type="EMBL" id="CAJ0609556.1"/>
    </source>
</evidence>
<sequence length="74" mass="8669">MRDLQRGRKRSRVSHSTPWTKDYFDVLSLQSWVVFSPVRQNGPKRSAVLDSYLTFILLRLEIEIWAGEVARTGF</sequence>